<evidence type="ECO:0000313" key="4">
    <source>
        <dbReference type="Proteomes" id="UP000655523"/>
    </source>
</evidence>
<dbReference type="PANTHER" id="PTHR42760">
    <property type="entry name" value="SHORT-CHAIN DEHYDROGENASES/REDUCTASES FAMILY MEMBER"/>
    <property type="match status" value="1"/>
</dbReference>
<comment type="caution">
    <text evidence="3">The sequence shown here is derived from an EMBL/GenBank/DDBJ whole genome shotgun (WGS) entry which is preliminary data.</text>
</comment>
<comment type="similarity">
    <text evidence="1">Belongs to the short-chain dehydrogenases/reductases (SDR) family.</text>
</comment>
<keyword evidence="2" id="KW-0560">Oxidoreductase</keyword>
<gene>
    <name evidence="3" type="ORF">GNZ13_45205</name>
</gene>
<dbReference type="Gene3D" id="3.40.50.720">
    <property type="entry name" value="NAD(P)-binding Rossmann-like Domain"/>
    <property type="match status" value="1"/>
</dbReference>
<protein>
    <submittedName>
        <fullName evidence="3">SDR family oxidoreductase</fullName>
    </submittedName>
</protein>
<accession>A0A972SNS5</accession>
<dbReference type="InterPro" id="IPR002347">
    <property type="entry name" value="SDR_fam"/>
</dbReference>
<dbReference type="Proteomes" id="UP000655523">
    <property type="component" value="Unassembled WGS sequence"/>
</dbReference>
<dbReference type="SUPFAM" id="SSF51735">
    <property type="entry name" value="NAD(P)-binding Rossmann-fold domains"/>
    <property type="match status" value="1"/>
</dbReference>
<proteinExistence type="inferred from homology"/>
<reference evidence="3 4" key="1">
    <citation type="submission" date="2019-11" db="EMBL/GenBank/DDBJ databases">
        <title>Metabolism of dissolved organic matter in forest soils.</title>
        <authorList>
            <person name="Cyle K.T."/>
            <person name="Wilhelm R.C."/>
            <person name="Martinez C.E."/>
        </authorList>
    </citation>
    <scope>NUCLEOTIDE SEQUENCE [LARGE SCALE GENOMIC DNA]</scope>
    <source>
        <strain evidence="3 4">5N</strain>
    </source>
</reference>
<dbReference type="InterPro" id="IPR036291">
    <property type="entry name" value="NAD(P)-bd_dom_sf"/>
</dbReference>
<name>A0A972SNS5_9BURK</name>
<evidence type="ECO:0000256" key="1">
    <source>
        <dbReference type="ARBA" id="ARBA00006484"/>
    </source>
</evidence>
<dbReference type="Pfam" id="PF00106">
    <property type="entry name" value="adh_short"/>
    <property type="match status" value="1"/>
</dbReference>
<dbReference type="EMBL" id="WOEZ01000276">
    <property type="protein sequence ID" value="NPT61542.1"/>
    <property type="molecule type" value="Genomic_DNA"/>
</dbReference>
<keyword evidence="4" id="KW-1185">Reference proteome</keyword>
<dbReference type="AlphaFoldDB" id="A0A972SNS5"/>
<evidence type="ECO:0000256" key="2">
    <source>
        <dbReference type="ARBA" id="ARBA00023002"/>
    </source>
</evidence>
<dbReference type="GO" id="GO:0016616">
    <property type="term" value="F:oxidoreductase activity, acting on the CH-OH group of donors, NAD or NADP as acceptor"/>
    <property type="evidence" value="ECO:0007669"/>
    <property type="project" value="TreeGrafter"/>
</dbReference>
<dbReference type="PANTHER" id="PTHR42760:SF133">
    <property type="entry name" value="3-OXOACYL-[ACYL-CARRIER-PROTEIN] REDUCTASE"/>
    <property type="match status" value="1"/>
</dbReference>
<sequence length="129" mass="13918">MRLSLRLTLIVQAPRRPSPRLRFKGRAIAGALDVADETGWESAIPHTLVAFGKFDIACNIAGIGAPIDFQELTLDQWNREIAVNLTGVFLGCSKACAPSNRQLVASFEAGFVQSGRTNPMRKSMSGVAC</sequence>
<organism evidence="3 4">
    <name type="scientific">Paraburkholderia elongata</name>
    <dbReference type="NCBI Taxonomy" id="2675747"/>
    <lineage>
        <taxon>Bacteria</taxon>
        <taxon>Pseudomonadati</taxon>
        <taxon>Pseudomonadota</taxon>
        <taxon>Betaproteobacteria</taxon>
        <taxon>Burkholderiales</taxon>
        <taxon>Burkholderiaceae</taxon>
        <taxon>Paraburkholderia</taxon>
    </lineage>
</organism>
<evidence type="ECO:0000313" key="3">
    <source>
        <dbReference type="EMBL" id="NPT61542.1"/>
    </source>
</evidence>